<dbReference type="RefSeq" id="WP_159332858.1">
    <property type="nucleotide sequence ID" value="NZ_LR733857.1"/>
</dbReference>
<dbReference type="EMBL" id="CABWMV010000024">
    <property type="protein sequence ID" value="VXC99459.1"/>
    <property type="molecule type" value="Genomic_DNA"/>
</dbReference>
<protein>
    <submittedName>
        <fullName evidence="1">Uncharacterized protein</fullName>
    </submittedName>
</protein>
<name>A0A654D2G5_SPHMU</name>
<reference evidence="1 2" key="1">
    <citation type="submission" date="2019-10" db="EMBL/GenBank/DDBJ databases">
        <authorList>
            <person name="Karimi E."/>
        </authorList>
    </citation>
    <scope>NUCLEOTIDE SEQUENCE [LARGE SCALE GENOMIC DNA]</scope>
    <source>
        <strain evidence="1">Sphingobacterium sp. 8BC</strain>
    </source>
</reference>
<sequence>MNNEIQQRAKELLEQGAERNKKRLAEINGKEEKQLRDQFAMQAMNGILMHYGFRENNELLAKNAYLIADAMLKARKEVYGE</sequence>
<proteinExistence type="predicted"/>
<dbReference type="AlphaFoldDB" id="A0A654D2G5"/>
<dbReference type="Proteomes" id="UP000432350">
    <property type="component" value="Unassembled WGS sequence"/>
</dbReference>
<organism evidence="1 2">
    <name type="scientific">Sphingobacterium multivorum</name>
    <dbReference type="NCBI Taxonomy" id="28454"/>
    <lineage>
        <taxon>Bacteria</taxon>
        <taxon>Pseudomonadati</taxon>
        <taxon>Bacteroidota</taxon>
        <taxon>Sphingobacteriia</taxon>
        <taxon>Sphingobacteriales</taxon>
        <taxon>Sphingobacteriaceae</taxon>
        <taxon>Sphingobacterium</taxon>
    </lineage>
</organism>
<gene>
    <name evidence="1" type="ORF">SPHINGO8BC_51464</name>
</gene>
<accession>A0A654D2G5</accession>
<evidence type="ECO:0000313" key="2">
    <source>
        <dbReference type="Proteomes" id="UP000432350"/>
    </source>
</evidence>
<evidence type="ECO:0000313" key="1">
    <source>
        <dbReference type="EMBL" id="VXC99459.1"/>
    </source>
</evidence>